<accession>A0A8X7VNI1</accession>
<name>A0A8X7VNI1_BRACI</name>
<protein>
    <submittedName>
        <fullName evidence="2">Uncharacterized protein</fullName>
    </submittedName>
</protein>
<proteinExistence type="predicted"/>
<dbReference type="Proteomes" id="UP000886595">
    <property type="component" value="Unassembled WGS sequence"/>
</dbReference>
<evidence type="ECO:0000256" key="1">
    <source>
        <dbReference type="SAM" id="MobiDB-lite"/>
    </source>
</evidence>
<organism evidence="2 3">
    <name type="scientific">Brassica carinata</name>
    <name type="common">Ethiopian mustard</name>
    <name type="synonym">Abyssinian cabbage</name>
    <dbReference type="NCBI Taxonomy" id="52824"/>
    <lineage>
        <taxon>Eukaryota</taxon>
        <taxon>Viridiplantae</taxon>
        <taxon>Streptophyta</taxon>
        <taxon>Embryophyta</taxon>
        <taxon>Tracheophyta</taxon>
        <taxon>Spermatophyta</taxon>
        <taxon>Magnoliopsida</taxon>
        <taxon>eudicotyledons</taxon>
        <taxon>Gunneridae</taxon>
        <taxon>Pentapetalae</taxon>
        <taxon>rosids</taxon>
        <taxon>malvids</taxon>
        <taxon>Brassicales</taxon>
        <taxon>Brassicaceae</taxon>
        <taxon>Brassiceae</taxon>
        <taxon>Brassica</taxon>
    </lineage>
</organism>
<gene>
    <name evidence="2" type="ORF">Bca52824_017926</name>
</gene>
<comment type="caution">
    <text evidence="2">The sequence shown here is derived from an EMBL/GenBank/DDBJ whole genome shotgun (WGS) entry which is preliminary data.</text>
</comment>
<evidence type="ECO:0000313" key="3">
    <source>
        <dbReference type="Proteomes" id="UP000886595"/>
    </source>
</evidence>
<reference evidence="2 3" key="1">
    <citation type="submission" date="2020-02" db="EMBL/GenBank/DDBJ databases">
        <authorList>
            <person name="Ma Q."/>
            <person name="Huang Y."/>
            <person name="Song X."/>
            <person name="Pei D."/>
        </authorList>
    </citation>
    <scope>NUCLEOTIDE SEQUENCE [LARGE SCALE GENOMIC DNA]</scope>
    <source>
        <strain evidence="2">Sxm20200214</strain>
        <tissue evidence="2">Leaf</tissue>
    </source>
</reference>
<feature type="compositionally biased region" description="Basic and acidic residues" evidence="1">
    <location>
        <begin position="66"/>
        <end position="84"/>
    </location>
</feature>
<sequence>MKPETYQGRFVKVADHCPKKLDNFTRGDTGMRYPYSRSHHGTKRPETTRKSKAQRLQPLPRTKRRTTAEQRRHGLGDKQEPNNQ</sequence>
<keyword evidence="3" id="KW-1185">Reference proteome</keyword>
<feature type="region of interest" description="Disordered" evidence="1">
    <location>
        <begin position="20"/>
        <end position="84"/>
    </location>
</feature>
<dbReference type="EMBL" id="JAAMPC010000004">
    <property type="protein sequence ID" value="KAG2314804.1"/>
    <property type="molecule type" value="Genomic_DNA"/>
</dbReference>
<evidence type="ECO:0000313" key="2">
    <source>
        <dbReference type="EMBL" id="KAG2314804.1"/>
    </source>
</evidence>
<dbReference type="AlphaFoldDB" id="A0A8X7VNI1"/>